<protein>
    <submittedName>
        <fullName evidence="4">DNA helicase</fullName>
    </submittedName>
</protein>
<evidence type="ECO:0000259" key="3">
    <source>
        <dbReference type="Pfam" id="PF14214"/>
    </source>
</evidence>
<dbReference type="Pfam" id="PF14214">
    <property type="entry name" value="Helitron_like_N"/>
    <property type="match status" value="1"/>
</dbReference>
<feature type="compositionally biased region" description="Polar residues" evidence="2">
    <location>
        <begin position="581"/>
        <end position="595"/>
    </location>
</feature>
<evidence type="ECO:0000256" key="2">
    <source>
        <dbReference type="SAM" id="MobiDB-lite"/>
    </source>
</evidence>
<dbReference type="GO" id="GO:0000723">
    <property type="term" value="P:telomere maintenance"/>
    <property type="evidence" value="ECO:0007669"/>
    <property type="project" value="InterPro"/>
</dbReference>
<keyword evidence="4" id="KW-0347">Helicase</keyword>
<feature type="region of interest" description="Disordered" evidence="2">
    <location>
        <begin position="581"/>
        <end position="601"/>
    </location>
</feature>
<dbReference type="GO" id="GO:0006281">
    <property type="term" value="P:DNA repair"/>
    <property type="evidence" value="ECO:0007669"/>
    <property type="project" value="UniProtKB-KW"/>
</dbReference>
<reference evidence="4" key="1">
    <citation type="journal article" date="2019" name="Sci. Rep.">
        <title>Draft genome of Tanacetum cinerariifolium, the natural source of mosquito coil.</title>
        <authorList>
            <person name="Yamashiro T."/>
            <person name="Shiraishi A."/>
            <person name="Satake H."/>
            <person name="Nakayama K."/>
        </authorList>
    </citation>
    <scope>NUCLEOTIDE SEQUENCE</scope>
</reference>
<dbReference type="GO" id="GO:0043139">
    <property type="term" value="F:5'-3' DNA helicase activity"/>
    <property type="evidence" value="ECO:0007669"/>
    <property type="project" value="UniProtKB-EC"/>
</dbReference>
<feature type="domain" description="Helitron helicase-like" evidence="3">
    <location>
        <begin position="227"/>
        <end position="321"/>
    </location>
</feature>
<keyword evidence="1" id="KW-0175">Coiled coil</keyword>
<keyword evidence="4" id="KW-0067">ATP-binding</keyword>
<dbReference type="AlphaFoldDB" id="A0A6L2MI39"/>
<dbReference type="PANTHER" id="PTHR45786">
    <property type="entry name" value="DNA BINDING PROTEIN-LIKE"/>
    <property type="match status" value="1"/>
</dbReference>
<evidence type="ECO:0000256" key="1">
    <source>
        <dbReference type="SAM" id="Coils"/>
    </source>
</evidence>
<organism evidence="4">
    <name type="scientific">Tanacetum cinerariifolium</name>
    <name type="common">Dalmatian daisy</name>
    <name type="synonym">Chrysanthemum cinerariifolium</name>
    <dbReference type="NCBI Taxonomy" id="118510"/>
    <lineage>
        <taxon>Eukaryota</taxon>
        <taxon>Viridiplantae</taxon>
        <taxon>Streptophyta</taxon>
        <taxon>Embryophyta</taxon>
        <taxon>Tracheophyta</taxon>
        <taxon>Spermatophyta</taxon>
        <taxon>Magnoliopsida</taxon>
        <taxon>eudicotyledons</taxon>
        <taxon>Gunneridae</taxon>
        <taxon>Pentapetalae</taxon>
        <taxon>asterids</taxon>
        <taxon>campanulids</taxon>
        <taxon>Asterales</taxon>
        <taxon>Asteraceae</taxon>
        <taxon>Asteroideae</taxon>
        <taxon>Anthemideae</taxon>
        <taxon>Anthemidinae</taxon>
        <taxon>Tanacetum</taxon>
    </lineage>
</organism>
<dbReference type="GO" id="GO:0005524">
    <property type="term" value="F:ATP binding"/>
    <property type="evidence" value="ECO:0007669"/>
    <property type="project" value="UniProtKB-KW"/>
</dbReference>
<dbReference type="EMBL" id="BKCJ010006682">
    <property type="protein sequence ID" value="GEU73400.1"/>
    <property type="molecule type" value="Genomic_DNA"/>
</dbReference>
<proteinExistence type="predicted"/>
<feature type="coiled-coil region" evidence="1">
    <location>
        <begin position="901"/>
        <end position="928"/>
    </location>
</feature>
<evidence type="ECO:0000313" key="4">
    <source>
        <dbReference type="EMBL" id="GEU73400.1"/>
    </source>
</evidence>
<dbReference type="InterPro" id="IPR025476">
    <property type="entry name" value="Helitron_helicase-like"/>
</dbReference>
<name>A0A6L2MI39_TANCI</name>
<dbReference type="GO" id="GO:0006310">
    <property type="term" value="P:DNA recombination"/>
    <property type="evidence" value="ECO:0007669"/>
    <property type="project" value="UniProtKB-KW"/>
</dbReference>
<gene>
    <name evidence="4" type="ORF">Tci_045378</name>
</gene>
<dbReference type="GO" id="GO:0016787">
    <property type="term" value="F:hydrolase activity"/>
    <property type="evidence" value="ECO:0007669"/>
    <property type="project" value="UniProtKB-KW"/>
</dbReference>
<accession>A0A6L2MI39</accession>
<keyword evidence="4" id="KW-0378">Hydrolase</keyword>
<dbReference type="PANTHER" id="PTHR45786:SF74">
    <property type="entry name" value="ATP-DEPENDENT DNA HELICASE"/>
    <property type="match status" value="1"/>
</dbReference>
<sequence>MTLVGANIDNSVNIGKGPYVFRVLSQIYHWIGSMCPDEGNPPRFLHLYICDTTNEVNNRLAHFCNNHESELKKEIVEGLIKVLDNHNALVQLFRTARDKYIEADIPEFKLKLYNVVGTRQYESQTAETFGAIVFAQASGTENDFDLIVEEHSCFPQRVNKLYPCYMSLQFPLLFIYDEDGYNKDMKLANVLGQYTKADKRLGDRDGSDLGLRNVLTASFTGGPRYIDLGLRNVLTASFTGGPRYMYAHYLDALAICRVYKSPSFFITFTCNAKWPEIEEFMEQFPQLTTTDRADIVDRVFEKKVRDYINFVRSSNTFGDVTVDKTFMWKAITSALRLEEQTVLAVASSGITSLLLPADEAIPQGNDGCETELLYPKEYLNSLKFAGLPPHRLELIVGTENYQICAMMLALEGKNKIGFIDGSCRRSNVNEVLGRQWDRVNAIVLGWILNSIFEELFLGQIFSKRAKHVWDELKETYDKVDGYVTFNLHHKINSMCQIEDFKRHNQLMKLMQFLMGLDNSYMQIRSSILSRDPLPDVRGAYAIISSEESHRVVSSSNSRTSQRSQSSMFNYVVGNFRGNAQRYQTSGNTSRPSNVTRPPGYVSRRTNGGPQLVCEICGFNGHVGDRCFKVIGYPTDFAGVIVDSSANQHLTYTDKLLVNVIDICKLGIKVSHPNGTEAVITNIGNMILNKNLTLYDVLVVPEYCVRLMSVHKVARDSGLIVAFNENKCFVLPQDLKGMSVLGIGNQIDGLYNLNDSQGTRRYVTSRSFEGSKIKILVECYGSVDIVDVVLILVVVVDSTLYPPYVAMAAPGPSNVIARRVVDELFEFNGETSVSNALTFFNAQQIVECRCFINRMRDEVEISETLIGQLNALIAKLEWRIKGNCLILRCILGEDRCNENAKLLGLNDLIAQALKEIEAKEARVDAANNSS</sequence>
<keyword evidence="4" id="KW-0547">Nucleotide-binding</keyword>
<comment type="caution">
    <text evidence="4">The sequence shown here is derived from an EMBL/GenBank/DDBJ whole genome shotgun (WGS) entry which is preliminary data.</text>
</comment>